<name>A0A1K0GB63_9BASI</name>
<dbReference type="Proteomes" id="UP000179920">
    <property type="component" value="Chromosome XVII"/>
</dbReference>
<sequence>MMSWEHFSYKGFYSINIALVILPHSLCTLESVVGQPGSVQDSKVWTSGSNILKKPQLYLDEGEFIWVDGGYGHSAFTVRPFSHIAAEKSHNLRFFNHSLSQVQVWVEHAVAYLKNRFQCLNGYRGNMYHVKDHMTEARTIHACIVTHTFASQYDGPDMVAELLCPSFSKKVVDDVVETLSTNLSQSGDMQSQ</sequence>
<evidence type="ECO:0000256" key="3">
    <source>
        <dbReference type="SAM" id="SignalP"/>
    </source>
</evidence>
<protein>
    <recommendedName>
        <fullName evidence="4">DDE Tnp4 domain-containing protein</fullName>
    </recommendedName>
</protein>
<organism evidence="5 6">
    <name type="scientific">Ustilago bromivora</name>
    <dbReference type="NCBI Taxonomy" id="307758"/>
    <lineage>
        <taxon>Eukaryota</taxon>
        <taxon>Fungi</taxon>
        <taxon>Dikarya</taxon>
        <taxon>Basidiomycota</taxon>
        <taxon>Ustilaginomycotina</taxon>
        <taxon>Ustilaginomycetes</taxon>
        <taxon>Ustilaginales</taxon>
        <taxon>Ustilaginaceae</taxon>
        <taxon>Ustilago</taxon>
    </lineage>
</organism>
<dbReference type="Pfam" id="PF13359">
    <property type="entry name" value="DDE_Tnp_4"/>
    <property type="match status" value="1"/>
</dbReference>
<evidence type="ECO:0000313" key="6">
    <source>
        <dbReference type="Proteomes" id="UP000179920"/>
    </source>
</evidence>
<dbReference type="EMBL" id="LT558133">
    <property type="protein sequence ID" value="SAM85261.1"/>
    <property type="molecule type" value="Genomic_DNA"/>
</dbReference>
<evidence type="ECO:0000256" key="2">
    <source>
        <dbReference type="ARBA" id="ARBA00022723"/>
    </source>
</evidence>
<dbReference type="AlphaFoldDB" id="A0A1K0GB63"/>
<evidence type="ECO:0000259" key="4">
    <source>
        <dbReference type="Pfam" id="PF13359"/>
    </source>
</evidence>
<feature type="signal peptide" evidence="3">
    <location>
        <begin position="1"/>
        <end position="34"/>
    </location>
</feature>
<comment type="cofactor">
    <cofactor evidence="1">
        <name>a divalent metal cation</name>
        <dbReference type="ChEBI" id="CHEBI:60240"/>
    </cofactor>
</comment>
<keyword evidence="2" id="KW-0479">Metal-binding</keyword>
<keyword evidence="3" id="KW-0732">Signal</keyword>
<gene>
    <name evidence="5" type="ORF">UBRO_20887</name>
</gene>
<evidence type="ECO:0000313" key="5">
    <source>
        <dbReference type="EMBL" id="SAM85261.1"/>
    </source>
</evidence>
<dbReference type="OrthoDB" id="2555781at2759"/>
<dbReference type="InterPro" id="IPR027806">
    <property type="entry name" value="HARBI1_dom"/>
</dbReference>
<feature type="chain" id="PRO_5009664278" description="DDE Tnp4 domain-containing protein" evidence="3">
    <location>
        <begin position="35"/>
        <end position="192"/>
    </location>
</feature>
<reference evidence="6" key="1">
    <citation type="submission" date="2016-04" db="EMBL/GenBank/DDBJ databases">
        <authorList>
            <person name="Guldener U."/>
            <person name="Guldener U."/>
        </authorList>
    </citation>
    <scope>NUCLEOTIDE SEQUENCE [LARGE SCALE GENOMIC DNA]</scope>
    <source>
        <strain evidence="6">UB2112</strain>
    </source>
</reference>
<accession>A0A1K0GB63</accession>
<dbReference type="GO" id="GO:0046872">
    <property type="term" value="F:metal ion binding"/>
    <property type="evidence" value="ECO:0007669"/>
    <property type="project" value="UniProtKB-KW"/>
</dbReference>
<feature type="domain" description="DDE Tnp4" evidence="4">
    <location>
        <begin position="8"/>
        <end position="145"/>
    </location>
</feature>
<evidence type="ECO:0000256" key="1">
    <source>
        <dbReference type="ARBA" id="ARBA00001968"/>
    </source>
</evidence>
<proteinExistence type="predicted"/>